<feature type="domain" description="Protein kinase" evidence="3">
    <location>
        <begin position="211"/>
        <end position="489"/>
    </location>
</feature>
<dbReference type="RefSeq" id="WP_234365901.1">
    <property type="nucleotide sequence ID" value="NZ_CP021744.1"/>
</dbReference>
<evidence type="ECO:0000259" key="3">
    <source>
        <dbReference type="PROSITE" id="PS50011"/>
    </source>
</evidence>
<dbReference type="InterPro" id="IPR007822">
    <property type="entry name" value="LANC-like"/>
</dbReference>
<gene>
    <name evidence="4" type="ORF">SMD11_0996</name>
</gene>
<dbReference type="GO" id="GO:0031179">
    <property type="term" value="P:peptide modification"/>
    <property type="evidence" value="ECO:0007669"/>
    <property type="project" value="InterPro"/>
</dbReference>
<accession>A0A1Z2KXI9</accession>
<keyword evidence="1" id="KW-0862">Zinc</keyword>
<dbReference type="Pfam" id="PF00069">
    <property type="entry name" value="Pkinase"/>
    <property type="match status" value="1"/>
</dbReference>
<dbReference type="InterPro" id="IPR011009">
    <property type="entry name" value="Kinase-like_dom_sf"/>
</dbReference>
<dbReference type="GO" id="GO:0005975">
    <property type="term" value="P:carbohydrate metabolic process"/>
    <property type="evidence" value="ECO:0007669"/>
    <property type="project" value="InterPro"/>
</dbReference>
<dbReference type="EMBL" id="CP021744">
    <property type="protein sequence ID" value="ARZ66661.1"/>
    <property type="molecule type" value="Genomic_DNA"/>
</dbReference>
<dbReference type="PROSITE" id="PS50011">
    <property type="entry name" value="PROTEIN_KINASE_DOM"/>
    <property type="match status" value="1"/>
</dbReference>
<dbReference type="KEGG" id="salj:SMD11_0996"/>
<dbReference type="InterPro" id="IPR000719">
    <property type="entry name" value="Prot_kinase_dom"/>
</dbReference>
<dbReference type="PANTHER" id="PTHR12736">
    <property type="entry name" value="LANC-LIKE PROTEIN"/>
    <property type="match status" value="1"/>
</dbReference>
<sequence>MTESYQAIVGNALGRRSATGWTLRDGETWCMVTPPRHAPRQQGWKLHLSATAASAADVLRGAAPVLVAHACAFKCAVSPRVTAELTSVRAPRAQSGKFLTAYPVDDDQLRVLAEELHTATLGLAGPAILSDRRYRPDSVVHYRYGCFARPRELNDEGIYESRLQAPDGTFVADERNPWFSPPPWARPPFAEPAPAPSGRRRGAPVLLAGRYVVREAIRHSNRGGVYRARDRRTGEDVLVKEARPHIGATADGKDARHWLRYEADVLARLAPLGIAPAVGEVFESGGHVFLVEDLIDGESLQRWTTDRMARHPEGLIPVPVAWRLARELTRLVGLAHSAGFVLRDLKPGNIMMASGDTPVLVDMECAVRVDERAHVVGTHGFTAPEYLERLDRPGALDGPAGQGDEPPPAPGPEVDCYSLGATLLYATTGIVPLLAEDSPPRRAAGDRIAALVDTAAPAAPALRALAPLVLGLTADGPGRWPLEKAAAFLRGEPVGKPVSAGPQPPPGALGRLLADGLAHLAATADPAGEHLWPKPRSAPSTDPCNVQLGAAGVLGVLARAVRSGGTAAEPLLRTAAGWLDRRLTLPGRILPGLYFGRSGAAWALHDAARTLGDEETALRAGAYALRIPLASRNPDVCHGLAGAGLAQLHLWHTTGDRRFADRASSCADALLRLTTGAEHGVDWAAGPEHRRELAGSALYGFGHGVAGNAAFLLAAGRDLARPDLVDIATGAGHALCAVAEPRGDAAAWPKGPGRAERTDLNFWCHGASGVGTFLVRLWAVTGHAPFLEHADRAARLVYRDRCRTGTSSCHGAAGNAQLLLDLADATGEARYRAQAAEVAACLYARAVRRDGRLLVPDETLRDVGAGYHVGLAGVLDLLLRLEHGGGRSWLVDARRPAGTSTKETHVDGIPRARTPGTARDG</sequence>
<feature type="binding site" evidence="1">
    <location>
        <position position="764"/>
    </location>
    <ligand>
        <name>Zn(2+)</name>
        <dbReference type="ChEBI" id="CHEBI:29105"/>
    </ligand>
</feature>
<keyword evidence="1" id="KW-0479">Metal-binding</keyword>
<dbReference type="GO" id="GO:0046872">
    <property type="term" value="F:metal ion binding"/>
    <property type="evidence" value="ECO:0007669"/>
    <property type="project" value="UniProtKB-KW"/>
</dbReference>
<dbReference type="AlphaFoldDB" id="A0A1Z2KXI9"/>
<feature type="binding site" evidence="1">
    <location>
        <position position="809"/>
    </location>
    <ligand>
        <name>Zn(2+)</name>
        <dbReference type="ChEBI" id="CHEBI:29105"/>
    </ligand>
</feature>
<name>A0A1Z2KXI9_9ACTN</name>
<dbReference type="InterPro" id="IPR057929">
    <property type="entry name" value="RamC_N"/>
</dbReference>
<dbReference type="SUPFAM" id="SSF56112">
    <property type="entry name" value="Protein kinase-like (PK-like)"/>
    <property type="match status" value="1"/>
</dbReference>
<protein>
    <recommendedName>
        <fullName evidence="3">Protein kinase domain-containing protein</fullName>
    </recommendedName>
</protein>
<dbReference type="Pfam" id="PF25816">
    <property type="entry name" value="RamC_N"/>
    <property type="match status" value="1"/>
</dbReference>
<evidence type="ECO:0000256" key="2">
    <source>
        <dbReference type="SAM" id="MobiDB-lite"/>
    </source>
</evidence>
<dbReference type="Gene3D" id="3.30.200.20">
    <property type="entry name" value="Phosphorylase Kinase, domain 1"/>
    <property type="match status" value="1"/>
</dbReference>
<reference evidence="4 5" key="1">
    <citation type="submission" date="2017-06" db="EMBL/GenBank/DDBJ databases">
        <title>Streptomyces albireticuli Genome sequencing and assembly.</title>
        <authorList>
            <person name="Wang Y."/>
            <person name="Du B."/>
            <person name="Ding Y."/>
            <person name="Liu H."/>
            <person name="Hou Q."/>
            <person name="Liu K."/>
            <person name="Yao L."/>
            <person name="Wang C."/>
        </authorList>
    </citation>
    <scope>NUCLEOTIDE SEQUENCE [LARGE SCALE GENOMIC DNA]</scope>
    <source>
        <strain evidence="4 5">MDJK11</strain>
    </source>
</reference>
<dbReference type="Proteomes" id="UP000195755">
    <property type="component" value="Chromosome"/>
</dbReference>
<dbReference type="Gene3D" id="1.10.510.10">
    <property type="entry name" value="Transferase(Phosphotransferase) domain 1"/>
    <property type="match status" value="1"/>
</dbReference>
<feature type="region of interest" description="Disordered" evidence="2">
    <location>
        <begin position="392"/>
        <end position="413"/>
    </location>
</feature>
<dbReference type="GO" id="GO:0004672">
    <property type="term" value="F:protein kinase activity"/>
    <property type="evidence" value="ECO:0007669"/>
    <property type="project" value="InterPro"/>
</dbReference>
<dbReference type="SUPFAM" id="SSF158745">
    <property type="entry name" value="LanC-like"/>
    <property type="match status" value="1"/>
</dbReference>
<dbReference type="InterPro" id="IPR058053">
    <property type="entry name" value="RamC_C"/>
</dbReference>
<evidence type="ECO:0000256" key="1">
    <source>
        <dbReference type="PIRSR" id="PIRSR607822-1"/>
    </source>
</evidence>
<feature type="binding site" evidence="1">
    <location>
        <position position="810"/>
    </location>
    <ligand>
        <name>Zn(2+)</name>
        <dbReference type="ChEBI" id="CHEBI:29105"/>
    </ligand>
</feature>
<evidence type="ECO:0000313" key="4">
    <source>
        <dbReference type="EMBL" id="ARZ66661.1"/>
    </source>
</evidence>
<dbReference type="SMART" id="SM00220">
    <property type="entry name" value="S_TKc"/>
    <property type="match status" value="1"/>
</dbReference>
<dbReference type="GO" id="GO:0005524">
    <property type="term" value="F:ATP binding"/>
    <property type="evidence" value="ECO:0007669"/>
    <property type="project" value="InterPro"/>
</dbReference>
<dbReference type="CDD" id="cd04791">
    <property type="entry name" value="LanC_SerThrkinase"/>
    <property type="match status" value="1"/>
</dbReference>
<dbReference type="GO" id="GO:0005886">
    <property type="term" value="C:plasma membrane"/>
    <property type="evidence" value="ECO:0007669"/>
    <property type="project" value="TreeGrafter"/>
</dbReference>
<dbReference type="SMART" id="SM01260">
    <property type="entry name" value="LANC_like"/>
    <property type="match status" value="1"/>
</dbReference>
<dbReference type="PANTHER" id="PTHR12736:SF21">
    <property type="entry name" value="LANC-LIKE PROTEIN 2"/>
    <property type="match status" value="1"/>
</dbReference>
<organism evidence="4 5">
    <name type="scientific">Streptomyces albireticuli</name>
    <dbReference type="NCBI Taxonomy" id="1940"/>
    <lineage>
        <taxon>Bacteria</taxon>
        <taxon>Bacillati</taxon>
        <taxon>Actinomycetota</taxon>
        <taxon>Actinomycetes</taxon>
        <taxon>Kitasatosporales</taxon>
        <taxon>Streptomycetaceae</taxon>
        <taxon>Streptomyces</taxon>
    </lineage>
</organism>
<feature type="region of interest" description="Disordered" evidence="2">
    <location>
        <begin position="896"/>
        <end position="921"/>
    </location>
</feature>
<dbReference type="PRINTS" id="PR01950">
    <property type="entry name" value="LANCSUPER"/>
</dbReference>
<evidence type="ECO:0000313" key="5">
    <source>
        <dbReference type="Proteomes" id="UP000195755"/>
    </source>
</evidence>
<proteinExistence type="predicted"/>
<dbReference type="NCBIfam" id="NF038150">
    <property type="entry name" value="lanthi_synth_IV"/>
    <property type="match status" value="1"/>
</dbReference>
<dbReference type="Gene3D" id="1.50.10.10">
    <property type="match status" value="1"/>
</dbReference>
<dbReference type="Pfam" id="PF05147">
    <property type="entry name" value="LANC_like"/>
    <property type="match status" value="1"/>
</dbReference>
<dbReference type="InterPro" id="IPR012341">
    <property type="entry name" value="6hp_glycosidase-like_sf"/>
</dbReference>